<dbReference type="OrthoDB" id="1712679at2759"/>
<organism evidence="8 9">
    <name type="scientific">Salix purpurea</name>
    <name type="common">Purple osier willow</name>
    <dbReference type="NCBI Taxonomy" id="77065"/>
    <lineage>
        <taxon>Eukaryota</taxon>
        <taxon>Viridiplantae</taxon>
        <taxon>Streptophyta</taxon>
        <taxon>Embryophyta</taxon>
        <taxon>Tracheophyta</taxon>
        <taxon>Spermatophyta</taxon>
        <taxon>Magnoliopsida</taxon>
        <taxon>eudicotyledons</taxon>
        <taxon>Gunneridae</taxon>
        <taxon>Pentapetalae</taxon>
        <taxon>rosids</taxon>
        <taxon>fabids</taxon>
        <taxon>Malpighiales</taxon>
        <taxon>Salicaceae</taxon>
        <taxon>Saliceae</taxon>
        <taxon>Salix</taxon>
    </lineage>
</organism>
<dbReference type="AlphaFoldDB" id="A0A9Q0VR98"/>
<reference evidence="8" key="2">
    <citation type="journal article" date="2023" name="Int. J. Mol. Sci.">
        <title>De Novo Assembly and Annotation of 11 Diverse Shrub Willow (Salix) Genomes Reveals Novel Gene Organization in Sex-Linked Regions.</title>
        <authorList>
            <person name="Hyden B."/>
            <person name="Feng K."/>
            <person name="Yates T.B."/>
            <person name="Jawdy S."/>
            <person name="Cereghino C."/>
            <person name="Smart L.B."/>
            <person name="Muchero W."/>
        </authorList>
    </citation>
    <scope>NUCLEOTIDE SEQUENCE</scope>
    <source>
        <tissue evidence="8">Shoot tip</tissue>
    </source>
</reference>
<dbReference type="InterPro" id="IPR045076">
    <property type="entry name" value="MutS"/>
</dbReference>
<keyword evidence="3" id="KW-0227">DNA damage</keyword>
<dbReference type="GO" id="GO:0005634">
    <property type="term" value="C:nucleus"/>
    <property type="evidence" value="ECO:0007669"/>
    <property type="project" value="UniProtKB-SubCell"/>
</dbReference>
<dbReference type="Pfam" id="PF05188">
    <property type="entry name" value="MutS_II"/>
    <property type="match status" value="1"/>
</dbReference>
<dbReference type="SUPFAM" id="SSF53150">
    <property type="entry name" value="DNA repair protein MutS, domain II"/>
    <property type="match status" value="1"/>
</dbReference>
<dbReference type="FunFam" id="3.30.420.110:FF:000010">
    <property type="entry name" value="DNA mismatch repair protein"/>
    <property type="match status" value="1"/>
</dbReference>
<comment type="caution">
    <text evidence="8">The sequence shown here is derived from an EMBL/GenBank/DDBJ whole genome shotgun (WGS) entry which is preliminary data.</text>
</comment>
<protein>
    <recommendedName>
        <fullName evidence="2 6">DNA mismatch repair protein MSH3</fullName>
    </recommendedName>
    <alternativeName>
        <fullName evidence="2 6">DNA mismatch repair protein MSH3</fullName>
    </alternativeName>
    <alternativeName>
        <fullName evidence="5">MutS protein homolog 3</fullName>
    </alternativeName>
</protein>
<dbReference type="GO" id="GO:0006298">
    <property type="term" value="P:mismatch repair"/>
    <property type="evidence" value="ECO:0007669"/>
    <property type="project" value="InterPro"/>
</dbReference>
<sequence>MLVLLFGHGCFNFFSHFGTPESGVLVVDPAKNRDLLGAFWDKSFGLVSEGYKVGVVNQTETAAIKAHGENKSGPFCRGLSSLYTKATLEAAENVGGREEGCGGESNYLCCVVEKGLDCGVEVGVFDVRVGVVAVEISTGDVVYGEFNDGFLRSGLEAFVLSLAPAELLLGDPLSKQTEKHGPVYYPLLLAHSGPSSNVRVERVLRDCFSDGGALADVMSLYENMIEDNRGDNEKQTTEAKEQGSYHLAIEGVIKMPDLAVEALALTIRHLKQFGFDRMLCLGASFRPFSSNMEMNLSANTLQQLEVIEWFIFAEKP</sequence>
<accession>A0A9Q0VR98</accession>
<evidence type="ECO:0000256" key="5">
    <source>
        <dbReference type="ARBA" id="ARBA00029792"/>
    </source>
</evidence>
<dbReference type="Gene3D" id="3.30.420.110">
    <property type="entry name" value="MutS, connector domain"/>
    <property type="match status" value="1"/>
</dbReference>
<dbReference type="Proteomes" id="UP001151532">
    <property type="component" value="Chromosome 16"/>
</dbReference>
<dbReference type="PANTHER" id="PTHR11361:SF122">
    <property type="entry name" value="DNA MISMATCH REPAIR PROTEIN MSH3"/>
    <property type="match status" value="1"/>
</dbReference>
<gene>
    <name evidence="8" type="ORF">OIU79_026109</name>
</gene>
<dbReference type="InterPro" id="IPR007860">
    <property type="entry name" value="DNA_mmatch_repair_MutS_con_dom"/>
</dbReference>
<dbReference type="GO" id="GO:0030983">
    <property type="term" value="F:mismatched DNA binding"/>
    <property type="evidence" value="ECO:0007669"/>
    <property type="project" value="InterPro"/>
</dbReference>
<dbReference type="GO" id="GO:0005524">
    <property type="term" value="F:ATP binding"/>
    <property type="evidence" value="ECO:0007669"/>
    <property type="project" value="InterPro"/>
</dbReference>
<dbReference type="GO" id="GO:0006312">
    <property type="term" value="P:mitotic recombination"/>
    <property type="evidence" value="ECO:0007669"/>
    <property type="project" value="TreeGrafter"/>
</dbReference>
<dbReference type="PANTHER" id="PTHR11361">
    <property type="entry name" value="DNA MISMATCH REPAIR PROTEIN MUTS FAMILY MEMBER"/>
    <property type="match status" value="1"/>
</dbReference>
<evidence type="ECO:0000256" key="6">
    <source>
        <dbReference type="ARBA" id="ARBA00073774"/>
    </source>
</evidence>
<evidence type="ECO:0000313" key="9">
    <source>
        <dbReference type="Proteomes" id="UP001151532"/>
    </source>
</evidence>
<evidence type="ECO:0000256" key="2">
    <source>
        <dbReference type="ARBA" id="ARBA00022151"/>
    </source>
</evidence>
<feature type="domain" description="DNA mismatch repair protein MutS connector" evidence="7">
    <location>
        <begin position="106"/>
        <end position="178"/>
    </location>
</feature>
<dbReference type="GO" id="GO:0140664">
    <property type="term" value="F:ATP-dependent DNA damage sensor activity"/>
    <property type="evidence" value="ECO:0007669"/>
    <property type="project" value="InterPro"/>
</dbReference>
<comment type="subcellular location">
    <subcellularLocation>
        <location evidence="1">Nucleus</location>
    </subcellularLocation>
</comment>
<name>A0A9Q0VR98_SALPP</name>
<keyword evidence="3" id="KW-0234">DNA repair</keyword>
<evidence type="ECO:0000256" key="3">
    <source>
        <dbReference type="ARBA" id="ARBA00023204"/>
    </source>
</evidence>
<evidence type="ECO:0000259" key="7">
    <source>
        <dbReference type="Pfam" id="PF05188"/>
    </source>
</evidence>
<proteinExistence type="predicted"/>
<evidence type="ECO:0000313" key="8">
    <source>
        <dbReference type="EMBL" id="KAJ6753187.1"/>
    </source>
</evidence>
<dbReference type="InterPro" id="IPR016151">
    <property type="entry name" value="DNA_mismatch_repair_MutS_N"/>
</dbReference>
<dbReference type="InterPro" id="IPR036678">
    <property type="entry name" value="MutS_con_dom_sf"/>
</dbReference>
<dbReference type="EMBL" id="JAPFFK010000007">
    <property type="protein sequence ID" value="KAJ6753187.1"/>
    <property type="molecule type" value="Genomic_DNA"/>
</dbReference>
<evidence type="ECO:0000256" key="4">
    <source>
        <dbReference type="ARBA" id="ARBA00023242"/>
    </source>
</evidence>
<dbReference type="Gene3D" id="3.40.1170.10">
    <property type="entry name" value="DNA repair protein MutS, domain I"/>
    <property type="match status" value="1"/>
</dbReference>
<evidence type="ECO:0000256" key="1">
    <source>
        <dbReference type="ARBA" id="ARBA00004123"/>
    </source>
</evidence>
<keyword evidence="9" id="KW-1185">Reference proteome</keyword>
<keyword evidence="4" id="KW-0539">Nucleus</keyword>
<reference evidence="8" key="1">
    <citation type="submission" date="2022-11" db="EMBL/GenBank/DDBJ databases">
        <authorList>
            <person name="Hyden B.L."/>
            <person name="Feng K."/>
            <person name="Yates T."/>
            <person name="Jawdy S."/>
            <person name="Smart L.B."/>
            <person name="Muchero W."/>
        </authorList>
    </citation>
    <scope>NUCLEOTIDE SEQUENCE</scope>
    <source>
        <tissue evidence="8">Shoot tip</tissue>
    </source>
</reference>